<dbReference type="AlphaFoldDB" id="A0A6I6MGH2"/>
<evidence type="ECO:0000313" key="5">
    <source>
        <dbReference type="EMBL" id="QGZ93730.1"/>
    </source>
</evidence>
<keyword evidence="6" id="KW-1185">Reference proteome</keyword>
<evidence type="ECO:0000313" key="6">
    <source>
        <dbReference type="Proteomes" id="UP000431269"/>
    </source>
</evidence>
<dbReference type="Gene3D" id="3.40.605.10">
    <property type="entry name" value="Aldehyde Dehydrogenase, Chain A, domain 1"/>
    <property type="match status" value="1"/>
</dbReference>
<dbReference type="KEGG" id="tsv:DSM104635_00542"/>
<feature type="domain" description="Aldehyde dehydrogenase" evidence="4">
    <location>
        <begin position="19"/>
        <end position="475"/>
    </location>
</feature>
<keyword evidence="3" id="KW-0520">NAD</keyword>
<dbReference type="FunFam" id="3.40.309.10:FF:000009">
    <property type="entry name" value="Aldehyde dehydrogenase A"/>
    <property type="match status" value="1"/>
</dbReference>
<dbReference type="RefSeq" id="WP_158764722.1">
    <property type="nucleotide sequence ID" value="NZ_CP047045.1"/>
</dbReference>
<dbReference type="SUPFAM" id="SSF53720">
    <property type="entry name" value="ALDH-like"/>
    <property type="match status" value="1"/>
</dbReference>
<keyword evidence="2 5" id="KW-0560">Oxidoreductase</keyword>
<dbReference type="Gene3D" id="3.40.309.10">
    <property type="entry name" value="Aldehyde Dehydrogenase, Chain A, domain 2"/>
    <property type="match status" value="1"/>
</dbReference>
<dbReference type="PROSITE" id="PS00070">
    <property type="entry name" value="ALDEHYDE_DEHYDR_CYS"/>
    <property type="match status" value="1"/>
</dbReference>
<dbReference type="EC" id="1.2.1.67" evidence="5"/>
<dbReference type="InterPro" id="IPR016163">
    <property type="entry name" value="Ald_DH_C"/>
</dbReference>
<dbReference type="Proteomes" id="UP000431269">
    <property type="component" value="Chromosome"/>
</dbReference>
<evidence type="ECO:0000256" key="1">
    <source>
        <dbReference type="ARBA" id="ARBA00009986"/>
    </source>
</evidence>
<dbReference type="EMBL" id="CP047045">
    <property type="protein sequence ID" value="QGZ93730.1"/>
    <property type="molecule type" value="Genomic_DNA"/>
</dbReference>
<evidence type="ECO:0000256" key="3">
    <source>
        <dbReference type="ARBA" id="ARBA00023027"/>
    </source>
</evidence>
<dbReference type="InterPro" id="IPR015590">
    <property type="entry name" value="Aldehyde_DH_dom"/>
</dbReference>
<dbReference type="PANTHER" id="PTHR42986:SF1">
    <property type="entry name" value="BENZALDEHYDE DEHYDROGENASE YFMT"/>
    <property type="match status" value="1"/>
</dbReference>
<reference evidence="6" key="1">
    <citation type="submission" date="2019-12" db="EMBL/GenBank/DDBJ databases">
        <title>Complete genome of Terracaulis silvestris 0127_4.</title>
        <authorList>
            <person name="Vieira S."/>
            <person name="Riedel T."/>
            <person name="Sproer C."/>
            <person name="Pascual J."/>
            <person name="Boedeker C."/>
            <person name="Overmann J."/>
        </authorList>
    </citation>
    <scope>NUCLEOTIDE SEQUENCE [LARGE SCALE GENOMIC DNA]</scope>
    <source>
        <strain evidence="6">0127_4</strain>
    </source>
</reference>
<sequence length="490" mass="52987">MPSAADETKEYRYFAGGEWRTAESGELFEVYRPFDRSVFARVAAGGREEAKIAVAAAAKAFPAWSATTPGERARLFFKAVEIVKRRREEIAKVLATETGSTLSFATFQQDLVAATIEQAAGWMYLPKGEVLETNTPGLHSIGVRRPLGVVACFTPWNGANILSWRALISPVAAGNTVVVKPSEFAPISAGLMLAEICEEAGFPKGVVNVVTHAPGAAGEIADVFFESDEVRVINLIGGVKTAKLLAKRAGETLKRTTMELGGFNPLIILDDVDMDYAVRTATFGSFFHQGQICLNTRRIIVQRKIADEFLTKFVARTKTLPSGDPQNPKTIIGPLITPAAVKMVDDRVKEAVAKGAKLLTGGTYEGQVYQPTILTEVPLDVSLAREETFGPAVIVEVVDTDEQAIASANRTLYGLTSSILAGDTYRAFEMAPKILAGIVNVNSPTVNDEIHAPMGGVRDSGWGRTGPQSLHEFQDLIWINAHSGKRQYPF</sequence>
<evidence type="ECO:0000259" key="4">
    <source>
        <dbReference type="Pfam" id="PF00171"/>
    </source>
</evidence>
<dbReference type="PANTHER" id="PTHR42986">
    <property type="entry name" value="BENZALDEHYDE DEHYDROGENASE YFMT"/>
    <property type="match status" value="1"/>
</dbReference>
<dbReference type="Pfam" id="PF00171">
    <property type="entry name" value="Aldedh"/>
    <property type="match status" value="1"/>
</dbReference>
<gene>
    <name evidence="5" type="primary">vdh</name>
    <name evidence="5" type="ORF">DSM104635_00542</name>
</gene>
<dbReference type="InterPro" id="IPR016160">
    <property type="entry name" value="Ald_DH_CS_CYS"/>
</dbReference>
<dbReference type="GO" id="GO:0050608">
    <property type="term" value="F:vanillin dehydrogenase activity"/>
    <property type="evidence" value="ECO:0007669"/>
    <property type="project" value="UniProtKB-EC"/>
</dbReference>
<dbReference type="InterPro" id="IPR016162">
    <property type="entry name" value="Ald_DH_N"/>
</dbReference>
<evidence type="ECO:0000256" key="2">
    <source>
        <dbReference type="ARBA" id="ARBA00023002"/>
    </source>
</evidence>
<dbReference type="InterPro" id="IPR016161">
    <property type="entry name" value="Ald_DH/histidinol_DH"/>
</dbReference>
<protein>
    <submittedName>
        <fullName evidence="5">Vanillin dehydrogenase</fullName>
        <ecNumber evidence="5">1.2.1.67</ecNumber>
    </submittedName>
</protein>
<accession>A0A6I6MGH2</accession>
<organism evidence="5 6">
    <name type="scientific">Terricaulis silvestris</name>
    <dbReference type="NCBI Taxonomy" id="2686094"/>
    <lineage>
        <taxon>Bacteria</taxon>
        <taxon>Pseudomonadati</taxon>
        <taxon>Pseudomonadota</taxon>
        <taxon>Alphaproteobacteria</taxon>
        <taxon>Caulobacterales</taxon>
        <taxon>Caulobacteraceae</taxon>
        <taxon>Terricaulis</taxon>
    </lineage>
</organism>
<name>A0A6I6MGH2_9CAUL</name>
<comment type="similarity">
    <text evidence="1">Belongs to the aldehyde dehydrogenase family.</text>
</comment>
<proteinExistence type="inferred from homology"/>